<comment type="caution">
    <text evidence="2">The sequence shown here is derived from an EMBL/GenBank/DDBJ whole genome shotgun (WGS) entry which is preliminary data.</text>
</comment>
<dbReference type="PANTHER" id="PTHR31973">
    <property type="entry name" value="POLYPROTEIN, PUTATIVE-RELATED"/>
    <property type="match status" value="1"/>
</dbReference>
<evidence type="ECO:0000313" key="2">
    <source>
        <dbReference type="EMBL" id="KAG5609958.1"/>
    </source>
</evidence>
<organism evidence="2 3">
    <name type="scientific">Solanum commersonii</name>
    <name type="common">Commerson's wild potato</name>
    <name type="synonym">Commerson's nightshade</name>
    <dbReference type="NCBI Taxonomy" id="4109"/>
    <lineage>
        <taxon>Eukaryota</taxon>
        <taxon>Viridiplantae</taxon>
        <taxon>Streptophyta</taxon>
        <taxon>Embryophyta</taxon>
        <taxon>Tracheophyta</taxon>
        <taxon>Spermatophyta</taxon>
        <taxon>Magnoliopsida</taxon>
        <taxon>eudicotyledons</taxon>
        <taxon>Gunneridae</taxon>
        <taxon>Pentapetalae</taxon>
        <taxon>asterids</taxon>
        <taxon>lamiids</taxon>
        <taxon>Solanales</taxon>
        <taxon>Solanaceae</taxon>
        <taxon>Solanoideae</taxon>
        <taxon>Solaneae</taxon>
        <taxon>Solanum</taxon>
    </lineage>
</organism>
<gene>
    <name evidence="2" type="ORF">H5410_021239</name>
</gene>
<dbReference type="PANTHER" id="PTHR31973:SF195">
    <property type="entry name" value="MUDR FAMILY TRANSPOSASE"/>
    <property type="match status" value="1"/>
</dbReference>
<feature type="compositionally biased region" description="Acidic residues" evidence="1">
    <location>
        <begin position="156"/>
        <end position="181"/>
    </location>
</feature>
<dbReference type="EMBL" id="JACXVP010000004">
    <property type="protein sequence ID" value="KAG5609958.1"/>
    <property type="molecule type" value="Genomic_DNA"/>
</dbReference>
<evidence type="ECO:0008006" key="4">
    <source>
        <dbReference type="Google" id="ProtNLM"/>
    </source>
</evidence>
<dbReference type="AlphaFoldDB" id="A0A9J5ZGK4"/>
<dbReference type="Proteomes" id="UP000824120">
    <property type="component" value="Chromosome 4"/>
</dbReference>
<evidence type="ECO:0000313" key="3">
    <source>
        <dbReference type="Proteomes" id="UP000824120"/>
    </source>
</evidence>
<keyword evidence="3" id="KW-1185">Reference proteome</keyword>
<sequence length="465" mass="54247">MTSFEHNVMVALYWGGEIITDMNGFRYTECARMIISMSTSTNYVELVGLLHEKMRTNSENIHMDISGKYPCSIQVSGHHGYHINLLAQNYGFTMANQPHFVEPVVQPPFQQLSMHGHRSFGEGSSSQMHIDNSHRDYEARDNETNIDLYNDVNAEISDESSEEDEPPKDGDESEPDEDIDDIRDFSQNGVNLHNHKQGVSEIQNHDIPYFRTLENGEDIFMSTCESEMEYCSIWSEEAKKDLKKGMFFSSKEKLKRVVTIWSLHKNKEFNVVTSTKSLWVVRCKFYSLLGCLWFLRGRKVGDNLWKIGKYVENHRCETEGLSSGHANLNTNLIASLFLNQIRKNPKYLVVDVISKVHEKFGHQVTYRKAWLGRQRAFELELRQYQEPRAFHRFCISHLKSNFQSKFPNKDLSRLMWRAASAHQVRKFESLMWQIREENVEAHEYLMEIPLDKWTLAMMVEKDGEC</sequence>
<protein>
    <recommendedName>
        <fullName evidence="4">Transposase MuDR plant domain-containing protein</fullName>
    </recommendedName>
</protein>
<evidence type="ECO:0000256" key="1">
    <source>
        <dbReference type="SAM" id="MobiDB-lite"/>
    </source>
</evidence>
<dbReference type="OrthoDB" id="1895122at2759"/>
<name>A0A9J5ZGK4_SOLCO</name>
<accession>A0A9J5ZGK4</accession>
<proteinExistence type="predicted"/>
<reference evidence="2 3" key="1">
    <citation type="submission" date="2020-09" db="EMBL/GenBank/DDBJ databases">
        <title>De no assembly of potato wild relative species, Solanum commersonii.</title>
        <authorList>
            <person name="Cho K."/>
        </authorList>
    </citation>
    <scope>NUCLEOTIDE SEQUENCE [LARGE SCALE GENOMIC DNA]</scope>
    <source>
        <strain evidence="2">LZ3.2</strain>
        <tissue evidence="2">Leaf</tissue>
    </source>
</reference>
<feature type="region of interest" description="Disordered" evidence="1">
    <location>
        <begin position="141"/>
        <end position="183"/>
    </location>
</feature>